<reference evidence="2" key="1">
    <citation type="journal article" date="2020" name="Fungal Divers.">
        <title>Resolving the Mortierellaceae phylogeny through synthesis of multi-gene phylogenetics and phylogenomics.</title>
        <authorList>
            <person name="Vandepol N."/>
            <person name="Liber J."/>
            <person name="Desiro A."/>
            <person name="Na H."/>
            <person name="Kennedy M."/>
            <person name="Barry K."/>
            <person name="Grigoriev I.V."/>
            <person name="Miller A.N."/>
            <person name="O'Donnell K."/>
            <person name="Stajich J.E."/>
            <person name="Bonito G."/>
        </authorList>
    </citation>
    <scope>NUCLEOTIDE SEQUENCE</scope>
    <source>
        <strain evidence="2">KOD1015</strain>
    </source>
</reference>
<name>A0A9P6FSC9_9FUNG</name>
<organism evidence="2 3">
    <name type="scientific">Lunasporangiospora selenospora</name>
    <dbReference type="NCBI Taxonomy" id="979761"/>
    <lineage>
        <taxon>Eukaryota</taxon>
        <taxon>Fungi</taxon>
        <taxon>Fungi incertae sedis</taxon>
        <taxon>Mucoromycota</taxon>
        <taxon>Mortierellomycotina</taxon>
        <taxon>Mortierellomycetes</taxon>
        <taxon>Mortierellales</taxon>
        <taxon>Mortierellaceae</taxon>
        <taxon>Lunasporangiospora</taxon>
    </lineage>
</organism>
<keyword evidence="3" id="KW-1185">Reference proteome</keyword>
<feature type="region of interest" description="Disordered" evidence="1">
    <location>
        <begin position="31"/>
        <end position="75"/>
    </location>
</feature>
<dbReference type="Proteomes" id="UP000780801">
    <property type="component" value="Unassembled WGS sequence"/>
</dbReference>
<evidence type="ECO:0000313" key="2">
    <source>
        <dbReference type="EMBL" id="KAF9579891.1"/>
    </source>
</evidence>
<evidence type="ECO:0000256" key="1">
    <source>
        <dbReference type="SAM" id="MobiDB-lite"/>
    </source>
</evidence>
<sequence length="75" mass="8308">SVNIDKDESKAEEVAAIHYQNCHEQWKQLKNACSRKEKEATDDNTSNLHPDIGANSSQDLSEEKPTTPGLTGKIL</sequence>
<dbReference type="EMBL" id="JAABOA010002422">
    <property type="protein sequence ID" value="KAF9579891.1"/>
    <property type="molecule type" value="Genomic_DNA"/>
</dbReference>
<protein>
    <submittedName>
        <fullName evidence="2">Uncharacterized protein</fullName>
    </submittedName>
</protein>
<evidence type="ECO:0000313" key="3">
    <source>
        <dbReference type="Proteomes" id="UP000780801"/>
    </source>
</evidence>
<dbReference type="AlphaFoldDB" id="A0A9P6FSC9"/>
<accession>A0A9P6FSC9</accession>
<comment type="caution">
    <text evidence="2">The sequence shown here is derived from an EMBL/GenBank/DDBJ whole genome shotgun (WGS) entry which is preliminary data.</text>
</comment>
<feature type="non-terminal residue" evidence="2">
    <location>
        <position position="1"/>
    </location>
</feature>
<gene>
    <name evidence="2" type="ORF">BGW38_003670</name>
</gene>
<feature type="compositionally biased region" description="Polar residues" evidence="1">
    <location>
        <begin position="43"/>
        <end position="59"/>
    </location>
</feature>
<proteinExistence type="predicted"/>